<dbReference type="AlphaFoldDB" id="A0A1D6KXH3"/>
<organism evidence="1">
    <name type="scientific">Zea mays</name>
    <name type="common">Maize</name>
    <dbReference type="NCBI Taxonomy" id="4577"/>
    <lineage>
        <taxon>Eukaryota</taxon>
        <taxon>Viridiplantae</taxon>
        <taxon>Streptophyta</taxon>
        <taxon>Embryophyta</taxon>
        <taxon>Tracheophyta</taxon>
        <taxon>Spermatophyta</taxon>
        <taxon>Magnoliopsida</taxon>
        <taxon>Liliopsida</taxon>
        <taxon>Poales</taxon>
        <taxon>Poaceae</taxon>
        <taxon>PACMAD clade</taxon>
        <taxon>Panicoideae</taxon>
        <taxon>Andropogonodae</taxon>
        <taxon>Andropogoneae</taxon>
        <taxon>Tripsacinae</taxon>
        <taxon>Zea</taxon>
    </lineage>
</organism>
<gene>
    <name evidence="1" type="ORF">ZEAMMB73_Zm00001d033292</name>
</gene>
<dbReference type="GO" id="GO:0016787">
    <property type="term" value="F:hydrolase activity"/>
    <property type="evidence" value="ECO:0007669"/>
    <property type="project" value="UniProtKB-KW"/>
</dbReference>
<keyword evidence="1" id="KW-0378">Hydrolase</keyword>
<reference evidence="1" key="1">
    <citation type="submission" date="2015-12" db="EMBL/GenBank/DDBJ databases">
        <title>Update maize B73 reference genome by single molecule sequencing technologies.</title>
        <authorList>
            <consortium name="Maize Genome Sequencing Project"/>
            <person name="Ware D."/>
        </authorList>
    </citation>
    <scope>NUCLEOTIDE SEQUENCE [LARGE SCALE GENOMIC DNA]</scope>
    <source>
        <tissue evidence="1">Seedling</tissue>
    </source>
</reference>
<evidence type="ECO:0000313" key="1">
    <source>
        <dbReference type="EMBL" id="ONM07156.1"/>
    </source>
</evidence>
<dbReference type="EMBL" id="CM007647">
    <property type="protein sequence ID" value="ONM07156.1"/>
    <property type="molecule type" value="Genomic_DNA"/>
</dbReference>
<name>A0A1D6KXH3_MAIZE</name>
<dbReference type="ExpressionAtlas" id="A0A1D6KXH3">
    <property type="expression patterns" value="baseline and differential"/>
</dbReference>
<sequence>MAKDGGFAKALLLHVAALSTAGAFAAAAAALARRRLWGGDRRKKQLPAPAMAEMPRLQLAESGRLEYLEKFSHYVGQSSSSSSSSLPPLLRCLVNRSTNE</sequence>
<proteinExistence type="predicted"/>
<accession>A0A1D6KXH3</accession>
<protein>
    <submittedName>
        <fullName evidence="1">p-loop containing nucleoside triphosphate hydrolase superfamily protein</fullName>
    </submittedName>
</protein>
<dbReference type="EMBL" id="CM007647">
    <property type="protein sequence ID" value="ONM07157.1"/>
    <property type="molecule type" value="Genomic_DNA"/>
</dbReference>